<accession>F5YGD2</accession>
<organism evidence="1 2">
    <name type="scientific">Leadbettera azotonutricia (strain ATCC BAA-888 / DSM 13862 / ZAS-9)</name>
    <name type="common">Treponema azotonutricium</name>
    <dbReference type="NCBI Taxonomy" id="545695"/>
    <lineage>
        <taxon>Bacteria</taxon>
        <taxon>Pseudomonadati</taxon>
        <taxon>Spirochaetota</taxon>
        <taxon>Spirochaetia</taxon>
        <taxon>Spirochaetales</taxon>
        <taxon>Breznakiellaceae</taxon>
        <taxon>Leadbettera</taxon>
    </lineage>
</organism>
<keyword evidence="2" id="KW-1185">Reference proteome</keyword>
<dbReference type="KEGG" id="taz:TREAZ_2386"/>
<dbReference type="Pfam" id="PF20377">
    <property type="entry name" value="DUF6672"/>
    <property type="match status" value="1"/>
</dbReference>
<reference evidence="2" key="1">
    <citation type="submission" date="2009-12" db="EMBL/GenBank/DDBJ databases">
        <title>Complete sequence of Treponema azotonutricium strain ZAS-9.</title>
        <authorList>
            <person name="Tetu S.G."/>
            <person name="Matson E."/>
            <person name="Ren Q."/>
            <person name="Seshadri R."/>
            <person name="Elbourne L."/>
            <person name="Hassan K.A."/>
            <person name="Durkin A."/>
            <person name="Radune D."/>
            <person name="Mohamoud Y."/>
            <person name="Shay R."/>
            <person name="Jin S."/>
            <person name="Zhang X."/>
            <person name="Lucey K."/>
            <person name="Ballor N.R."/>
            <person name="Ottesen E."/>
            <person name="Rosenthal R."/>
            <person name="Allen A."/>
            <person name="Leadbetter J.R."/>
            <person name="Paulsen I.T."/>
        </authorList>
    </citation>
    <scope>NUCLEOTIDE SEQUENCE [LARGE SCALE GENOMIC DNA]</scope>
    <source>
        <strain evidence="2">ATCC BAA-888 / DSM 13862 / ZAS-9</strain>
    </source>
</reference>
<evidence type="ECO:0000313" key="2">
    <source>
        <dbReference type="Proteomes" id="UP000009222"/>
    </source>
</evidence>
<dbReference type="InParanoid" id="F5YGD2"/>
<name>F5YGD2_LEAAZ</name>
<evidence type="ECO:0000313" key="1">
    <source>
        <dbReference type="EMBL" id="AEF82689.1"/>
    </source>
</evidence>
<dbReference type="HOGENOM" id="CLU_2157245_0_0_12"/>
<proteinExistence type="predicted"/>
<dbReference type="AlphaFoldDB" id="F5YGD2"/>
<reference evidence="1 2" key="2">
    <citation type="journal article" date="2011" name="ISME J.">
        <title>RNA-seq reveals cooperative metabolic interactions between two termite-gut spirochete species in co-culture.</title>
        <authorList>
            <person name="Rosenthal A.Z."/>
            <person name="Matson E.G."/>
            <person name="Eldar A."/>
            <person name="Leadbetter J.R."/>
        </authorList>
    </citation>
    <scope>NUCLEOTIDE SEQUENCE [LARGE SCALE GENOMIC DNA]</scope>
    <source>
        <strain evidence="2">ATCC BAA-888 / DSM 13862 / ZAS-9</strain>
    </source>
</reference>
<dbReference type="STRING" id="545695.TREAZ_2386"/>
<sequence length="111" mass="12525">MDNHSVEALNLRAPDLITVTVDKLKPLEFFRNDRDIFKVGGGKHRITIEFSDGTETFTTTFALPLKGDMFLLSIPKMLNGTEPYFEPYINNEIQSRNDAEPAQEIEAPLAP</sequence>
<gene>
    <name evidence="1" type="ordered locus">TREAZ_2386</name>
</gene>
<dbReference type="Proteomes" id="UP000009222">
    <property type="component" value="Chromosome"/>
</dbReference>
<protein>
    <submittedName>
        <fullName evidence="1">Uncharacterized protein</fullName>
    </submittedName>
</protein>
<dbReference type="EMBL" id="CP001841">
    <property type="protein sequence ID" value="AEF82689.1"/>
    <property type="molecule type" value="Genomic_DNA"/>
</dbReference>
<dbReference type="InterPro" id="IPR046654">
    <property type="entry name" value="DUF6672"/>
</dbReference>